<accession>A0A9P9IN27</accession>
<protein>
    <recommendedName>
        <fullName evidence="4">Secreted protein</fullName>
    </recommendedName>
</protein>
<evidence type="ECO:0000313" key="3">
    <source>
        <dbReference type="Proteomes" id="UP000700596"/>
    </source>
</evidence>
<keyword evidence="3" id="KW-1185">Reference proteome</keyword>
<gene>
    <name evidence="2" type="ORF">B0J11DRAFT_298462</name>
</gene>
<feature type="chain" id="PRO_5040281873" description="Secreted protein" evidence="1">
    <location>
        <begin position="24"/>
        <end position="93"/>
    </location>
</feature>
<name>A0A9P9IN27_9PLEO</name>
<feature type="signal peptide" evidence="1">
    <location>
        <begin position="1"/>
        <end position="23"/>
    </location>
</feature>
<evidence type="ECO:0000313" key="2">
    <source>
        <dbReference type="EMBL" id="KAH7125120.1"/>
    </source>
</evidence>
<keyword evidence="1" id="KW-0732">Signal</keyword>
<dbReference type="AlphaFoldDB" id="A0A9P9IN27"/>
<organism evidence="2 3">
    <name type="scientific">Dendryphion nanum</name>
    <dbReference type="NCBI Taxonomy" id="256645"/>
    <lineage>
        <taxon>Eukaryota</taxon>
        <taxon>Fungi</taxon>
        <taxon>Dikarya</taxon>
        <taxon>Ascomycota</taxon>
        <taxon>Pezizomycotina</taxon>
        <taxon>Dothideomycetes</taxon>
        <taxon>Pleosporomycetidae</taxon>
        <taxon>Pleosporales</taxon>
        <taxon>Torulaceae</taxon>
        <taxon>Dendryphion</taxon>
    </lineage>
</organism>
<reference evidence="2" key="1">
    <citation type="journal article" date="2021" name="Nat. Commun.">
        <title>Genetic determinants of endophytism in the Arabidopsis root mycobiome.</title>
        <authorList>
            <person name="Mesny F."/>
            <person name="Miyauchi S."/>
            <person name="Thiergart T."/>
            <person name="Pickel B."/>
            <person name="Atanasova L."/>
            <person name="Karlsson M."/>
            <person name="Huettel B."/>
            <person name="Barry K.W."/>
            <person name="Haridas S."/>
            <person name="Chen C."/>
            <person name="Bauer D."/>
            <person name="Andreopoulos W."/>
            <person name="Pangilinan J."/>
            <person name="LaButti K."/>
            <person name="Riley R."/>
            <person name="Lipzen A."/>
            <person name="Clum A."/>
            <person name="Drula E."/>
            <person name="Henrissat B."/>
            <person name="Kohler A."/>
            <person name="Grigoriev I.V."/>
            <person name="Martin F.M."/>
            <person name="Hacquard S."/>
        </authorList>
    </citation>
    <scope>NUCLEOTIDE SEQUENCE</scope>
    <source>
        <strain evidence="2">MPI-CAGE-CH-0243</strain>
    </source>
</reference>
<evidence type="ECO:0008006" key="4">
    <source>
        <dbReference type="Google" id="ProtNLM"/>
    </source>
</evidence>
<evidence type="ECO:0000256" key="1">
    <source>
        <dbReference type="SAM" id="SignalP"/>
    </source>
</evidence>
<comment type="caution">
    <text evidence="2">The sequence shown here is derived from an EMBL/GenBank/DDBJ whole genome shotgun (WGS) entry which is preliminary data.</text>
</comment>
<dbReference type="EMBL" id="JAGMWT010000007">
    <property type="protein sequence ID" value="KAH7125120.1"/>
    <property type="molecule type" value="Genomic_DNA"/>
</dbReference>
<proteinExistence type="predicted"/>
<sequence length="93" mass="10041">MSRITIACTPLLALPCLALPCPAEPNGSSCGCILGDFWKHLALPLYDYYCASFLPTSLFAPVTLVCYELCYAVLRSACCYLSITTLLLQPSGL</sequence>
<dbReference type="Proteomes" id="UP000700596">
    <property type="component" value="Unassembled WGS sequence"/>
</dbReference>